<accession>A0AAW3PYU5</accession>
<sequence length="190" mass="20602">MNLNDAKKLEEARKRAEVATAALKKQNDDAKAEILNKVATEFRDYFSAAGFTVTPAQQGIIAAIGQTAFKLELDASDRFGAFGLVKITPPAESKEDPATVVVVRKQRADSTSTTFHAKQLTPLEEMEKKAADYEAALQRPFPELGFVIQQAAPAKVAPYGARPQPVAAMSNTREVLSSFTEVLSVLYPTS</sequence>
<evidence type="ECO:0000256" key="1">
    <source>
        <dbReference type="SAM" id="Coils"/>
    </source>
</evidence>
<dbReference type="AlphaFoldDB" id="A0AAW3PYU5"/>
<keyword evidence="1" id="KW-0175">Coiled coil</keyword>
<proteinExistence type="predicted"/>
<gene>
    <name evidence="2" type="ORF">WS64_03965</name>
</gene>
<reference evidence="2 3" key="1">
    <citation type="submission" date="2015-11" db="EMBL/GenBank/DDBJ databases">
        <authorList>
            <person name="Sahl J."/>
            <person name="Wagner D."/>
            <person name="Keim P."/>
        </authorList>
    </citation>
    <scope>NUCLEOTIDE SEQUENCE [LARGE SCALE GENOMIC DNA]</scope>
    <source>
        <strain evidence="2 3">AZ-4-2-10-S1-D7</strain>
    </source>
</reference>
<dbReference type="Proteomes" id="UP000070434">
    <property type="component" value="Chromosome 1"/>
</dbReference>
<evidence type="ECO:0000313" key="2">
    <source>
        <dbReference type="EMBL" id="KWZ34750.1"/>
    </source>
</evidence>
<evidence type="ECO:0000313" key="3">
    <source>
        <dbReference type="Proteomes" id="UP000070434"/>
    </source>
</evidence>
<comment type="caution">
    <text evidence="2">The sequence shown here is derived from an EMBL/GenBank/DDBJ whole genome shotgun (WGS) entry which is preliminary data.</text>
</comment>
<dbReference type="EMBL" id="LNJP01000001">
    <property type="protein sequence ID" value="KWZ34750.1"/>
    <property type="molecule type" value="Genomic_DNA"/>
</dbReference>
<name>A0AAW3PYU5_9BURK</name>
<feature type="coiled-coil region" evidence="1">
    <location>
        <begin position="6"/>
        <end position="33"/>
    </location>
</feature>
<protein>
    <submittedName>
        <fullName evidence="2">Uncharacterized protein</fullName>
    </submittedName>
</protein>
<dbReference type="RefSeq" id="WP_060965763.1">
    <property type="nucleotide sequence ID" value="NZ_CM003768.1"/>
</dbReference>
<organism evidence="2 3">
    <name type="scientific">Burkholderia anthina</name>
    <dbReference type="NCBI Taxonomy" id="179879"/>
    <lineage>
        <taxon>Bacteria</taxon>
        <taxon>Pseudomonadati</taxon>
        <taxon>Pseudomonadota</taxon>
        <taxon>Betaproteobacteria</taxon>
        <taxon>Burkholderiales</taxon>
        <taxon>Burkholderiaceae</taxon>
        <taxon>Burkholderia</taxon>
        <taxon>Burkholderia cepacia complex</taxon>
    </lineage>
</organism>